<dbReference type="Pfam" id="PF13229">
    <property type="entry name" value="Beta_helix"/>
    <property type="match status" value="1"/>
</dbReference>
<dbReference type="OrthoDB" id="135806at2"/>
<dbReference type="PANTHER" id="PTHR35279">
    <property type="match status" value="1"/>
</dbReference>
<dbReference type="InterPro" id="IPR011050">
    <property type="entry name" value="Pectin_lyase_fold/virulence"/>
</dbReference>
<dbReference type="EMBL" id="DF967972">
    <property type="protein sequence ID" value="GAP15390.1"/>
    <property type="molecule type" value="Genomic_DNA"/>
</dbReference>
<dbReference type="STRING" id="360412.LARV_03176"/>
<dbReference type="InterPro" id="IPR023296">
    <property type="entry name" value="Glyco_hydro_beta-prop_sf"/>
</dbReference>
<reference evidence="2" key="1">
    <citation type="submission" date="2015-07" db="EMBL/GenBank/DDBJ databases">
        <title>Draft Genome Sequences of Anaerolinea thermolimosa IMO-1, Bellilinea caldifistulae GOMI-1, Leptolinea tardivitalis YMTK-2, Levilinea saccharolytica KIBI-1,Longilinea arvoryzae KOME-1, Previously Described as Members of the Anaerolineaceae (Chloroflexi).</title>
        <authorList>
            <person name="Sekiguchi Y."/>
            <person name="Ohashi A."/>
            <person name="Matsuura N."/>
            <person name="Tourlousse M.D."/>
        </authorList>
    </citation>
    <scope>NUCLEOTIDE SEQUENCE [LARGE SCALE GENOMIC DNA]</scope>
    <source>
        <strain evidence="2">KOME-1</strain>
    </source>
</reference>
<keyword evidence="3" id="KW-1185">Reference proteome</keyword>
<organism evidence="2">
    <name type="scientific">Longilinea arvoryzae</name>
    <dbReference type="NCBI Taxonomy" id="360412"/>
    <lineage>
        <taxon>Bacteria</taxon>
        <taxon>Bacillati</taxon>
        <taxon>Chloroflexota</taxon>
        <taxon>Anaerolineae</taxon>
        <taxon>Anaerolineales</taxon>
        <taxon>Anaerolineaceae</taxon>
        <taxon>Longilinea</taxon>
    </lineage>
</organism>
<dbReference type="SUPFAM" id="SSF75005">
    <property type="entry name" value="Arabinanase/levansucrase/invertase"/>
    <property type="match status" value="1"/>
</dbReference>
<dbReference type="SUPFAM" id="SSF51126">
    <property type="entry name" value="Pectin lyase-like"/>
    <property type="match status" value="2"/>
</dbReference>
<dbReference type="InterPro" id="IPR012334">
    <property type="entry name" value="Pectin_lyas_fold"/>
</dbReference>
<dbReference type="SMART" id="SM00710">
    <property type="entry name" value="PbH1"/>
    <property type="match status" value="11"/>
</dbReference>
<evidence type="ECO:0000259" key="1">
    <source>
        <dbReference type="Pfam" id="PF13229"/>
    </source>
</evidence>
<gene>
    <name evidence="2" type="ORF">LARV_03176</name>
</gene>
<name>A0A0S7BCJ9_9CHLR</name>
<dbReference type="AlphaFoldDB" id="A0A0S7BCJ9"/>
<evidence type="ECO:0000313" key="3">
    <source>
        <dbReference type="Proteomes" id="UP000055060"/>
    </source>
</evidence>
<feature type="domain" description="Right handed beta helix" evidence="1">
    <location>
        <begin position="384"/>
        <end position="492"/>
    </location>
</feature>
<evidence type="ECO:0000313" key="2">
    <source>
        <dbReference type="EMBL" id="GAP15390.1"/>
    </source>
</evidence>
<dbReference type="Gene3D" id="2.115.10.20">
    <property type="entry name" value="Glycosyl hydrolase domain, family 43"/>
    <property type="match status" value="1"/>
</dbReference>
<dbReference type="InterPro" id="IPR039448">
    <property type="entry name" value="Beta_helix"/>
</dbReference>
<dbReference type="NCBIfam" id="TIGR03804">
    <property type="entry name" value="para_beta_helix"/>
    <property type="match status" value="1"/>
</dbReference>
<sequence length="1158" mass="122296">MNSHSNRILRNLMAAAIIAVLFFGLGGMQRVQAQTPTPQTLQVANWSDPATLTNVTGRPTVIFDGTTYHMWYTVTESGDLNYTFFTDPANVPAGLPTTGDLVSGHESSPAVLKDGNTFFMVNYTDGTEKSFSLYTSTDGIAWVQGNVIFAGVSLPGDYQKVDAPSLIQDGNGYRLYFQVKAADGTYSIYTATSNSLGGTYFLDNWNNPVLTPGASGTWDAYRLQHPMVVKDGANYYMWYVGYPNGGTQRLGFAYSSNGITWTKGVGSPIFSGRAAEPSVVKAGDVWQMWYLAESAAIKYISATGPFQFSTIQAAVNAATAGDTINVAPGVYLEEVNLNKAGLRLMGAGYETATIMGRKDTGGANTLTLAANNLLVDGFTITRDGNNVTDWADNVKTQGVIFNQSTTGSTLQNCRVTGNRNGVYLNNTQNQTVRNNIITNNRTGVQLVNNVTGLVVSENEIANNWTMGVLFNFNTGSYTTSVQITNNNISGNWYGEIQNRWAVDNGVMNVSGNWFGNTTITTSTENSSEPGYASLIPVEFGGTSTPPSTPVAIIGGVQSAMVDYSPWLVYGADTDDTKPGFQGDFFALNVNDDSPQSGAVARIQEGVDLVAVGGTVNVLAGTYTEQVTISKEITLNGDGRASIIQSFAAMPACFTTSAANRPVVCVKDTDNVTITGFTIDGLGLGNSNSRFVGVAFRNAGGTLQDNTVQDIRDTPFSGAQGGVAIYAMNDDAVARTIHVLNNTVTGFQKTGIALNASDTNPLTVDVQRNTVTGAGATTITAQNGILVWAQSGNGVVAENIISGIAYDNTNSATKWVATSILNYYTDLNTTGNTITGAHMGIYYYDGYGLIENNDLTIEKVGVYAYGINAADPPQAVPSPYDAPTTSAGISTPSGIDQPASALSPVEIANNTLTFSGADNTATYGIEADAGFDVNDLSINIHHNAVTGFENGLVFYQCDQNCSSGVFDSITAVSNDLLDNTTAIYFYGPIPQDVIPVIHHNRIFGDVATDSGLVNDSAIALTAENNWWGCNAGPADAECVGVTGPVDADPWLMLTFTADQTRLIAGSNINLTANLTHNSAGDDTALLGRVPNGLPATFAASYGTVTPASANTIDAAVASVLAVPDPVTVLSSTASVTVDNQTLVITFGGQTYIFLPFITR</sequence>
<proteinExistence type="predicted"/>
<dbReference type="RefSeq" id="WP_075074572.1">
    <property type="nucleotide sequence ID" value="NZ_DF967972.1"/>
</dbReference>
<dbReference type="InterPro" id="IPR006626">
    <property type="entry name" value="PbH1"/>
</dbReference>
<protein>
    <submittedName>
        <fullName evidence="2">Protein containg parallel beta-helix repeat</fullName>
    </submittedName>
</protein>
<accession>A0A0S7BCJ9</accession>
<dbReference type="InterPro" id="IPR022441">
    <property type="entry name" value="Para_beta_helix_rpt-2"/>
</dbReference>
<dbReference type="Gene3D" id="2.160.20.10">
    <property type="entry name" value="Single-stranded right-handed beta-helix, Pectin lyase-like"/>
    <property type="match status" value="2"/>
</dbReference>
<dbReference type="PANTHER" id="PTHR35279:SF1">
    <property type="entry name" value="ARABINANASE_LEVANSUCRASE_INVERTASE"/>
    <property type="match status" value="1"/>
</dbReference>
<dbReference type="Proteomes" id="UP000055060">
    <property type="component" value="Unassembled WGS sequence"/>
</dbReference>